<evidence type="ECO:0000256" key="1">
    <source>
        <dbReference type="SAM" id="MobiDB-lite"/>
    </source>
</evidence>
<proteinExistence type="predicted"/>
<accession>A0A919W1E4</accession>
<sequence length="85" mass="9168">MFWIRARDVCDLYLNPPPGAVVLSIDEKTAIAARSRKHPGRAVAPGRPALREFEHVRHGTVSIVAAPSISGPGRRSPNRSSGTTQ</sequence>
<dbReference type="Proteomes" id="UP000680865">
    <property type="component" value="Unassembled WGS sequence"/>
</dbReference>
<reference evidence="2" key="1">
    <citation type="submission" date="2021-03" db="EMBL/GenBank/DDBJ databases">
        <title>Whole genome shotgun sequence of Actinoplanes consettensis NBRC 14913.</title>
        <authorList>
            <person name="Komaki H."/>
            <person name="Tamura T."/>
        </authorList>
    </citation>
    <scope>NUCLEOTIDE SEQUENCE</scope>
    <source>
        <strain evidence="2">NBRC 14913</strain>
    </source>
</reference>
<name>A0A919W1E4_9ACTN</name>
<keyword evidence="3" id="KW-1185">Reference proteome</keyword>
<feature type="compositionally biased region" description="Low complexity" evidence="1">
    <location>
        <begin position="67"/>
        <end position="85"/>
    </location>
</feature>
<evidence type="ECO:0000313" key="3">
    <source>
        <dbReference type="Proteomes" id="UP000680865"/>
    </source>
</evidence>
<gene>
    <name evidence="2" type="ORF">Aco04nite_86310</name>
</gene>
<organism evidence="2 3">
    <name type="scientific">Winogradskya consettensis</name>
    <dbReference type="NCBI Taxonomy" id="113560"/>
    <lineage>
        <taxon>Bacteria</taxon>
        <taxon>Bacillati</taxon>
        <taxon>Actinomycetota</taxon>
        <taxon>Actinomycetes</taxon>
        <taxon>Micromonosporales</taxon>
        <taxon>Micromonosporaceae</taxon>
        <taxon>Winogradskya</taxon>
    </lineage>
</organism>
<evidence type="ECO:0008006" key="4">
    <source>
        <dbReference type="Google" id="ProtNLM"/>
    </source>
</evidence>
<dbReference type="EMBL" id="BOQP01000056">
    <property type="protein sequence ID" value="GIM83397.1"/>
    <property type="molecule type" value="Genomic_DNA"/>
</dbReference>
<dbReference type="AlphaFoldDB" id="A0A919W1E4"/>
<dbReference type="RefSeq" id="WP_213002975.1">
    <property type="nucleotide sequence ID" value="NZ_BAAATW010000006.1"/>
</dbReference>
<comment type="caution">
    <text evidence="2">The sequence shown here is derived from an EMBL/GenBank/DDBJ whole genome shotgun (WGS) entry which is preliminary data.</text>
</comment>
<evidence type="ECO:0000313" key="2">
    <source>
        <dbReference type="EMBL" id="GIM83397.1"/>
    </source>
</evidence>
<feature type="region of interest" description="Disordered" evidence="1">
    <location>
        <begin position="65"/>
        <end position="85"/>
    </location>
</feature>
<protein>
    <recommendedName>
        <fullName evidence="4">Transposase</fullName>
    </recommendedName>
</protein>